<proteinExistence type="predicted"/>
<dbReference type="InterPro" id="IPR001810">
    <property type="entry name" value="F-box_dom"/>
</dbReference>
<dbReference type="InterPro" id="IPR050232">
    <property type="entry name" value="FBL13/AtMIF1-like"/>
</dbReference>
<evidence type="ECO:0000313" key="3">
    <source>
        <dbReference type="Proteomes" id="UP000235145"/>
    </source>
</evidence>
<gene>
    <name evidence="2" type="ORF">LSAT_V11C400168450</name>
</gene>
<keyword evidence="3" id="KW-1185">Reference proteome</keyword>
<feature type="domain" description="F-box" evidence="1">
    <location>
        <begin position="7"/>
        <end position="55"/>
    </location>
</feature>
<dbReference type="Proteomes" id="UP000235145">
    <property type="component" value="Unassembled WGS sequence"/>
</dbReference>
<dbReference type="PANTHER" id="PTHR31900:SF31">
    <property type="entry name" value="F-BOX_LRR-REPEAT PROTEIN 13-LIKE"/>
    <property type="match status" value="1"/>
</dbReference>
<dbReference type="EMBL" id="NBSK02000004">
    <property type="protein sequence ID" value="KAJ0212609.1"/>
    <property type="molecule type" value="Genomic_DNA"/>
</dbReference>
<dbReference type="Gene3D" id="3.80.10.10">
    <property type="entry name" value="Ribonuclease Inhibitor"/>
    <property type="match status" value="1"/>
</dbReference>
<dbReference type="SUPFAM" id="SSF81383">
    <property type="entry name" value="F-box domain"/>
    <property type="match status" value="1"/>
</dbReference>
<dbReference type="InterPro" id="IPR036047">
    <property type="entry name" value="F-box-like_dom_sf"/>
</dbReference>
<dbReference type="AlphaFoldDB" id="A0A9R1VW43"/>
<dbReference type="InterPro" id="IPR055411">
    <property type="entry name" value="LRR_FXL15/At3g58940/PEG3-like"/>
</dbReference>
<dbReference type="SMART" id="SM00579">
    <property type="entry name" value="FBD"/>
    <property type="match status" value="1"/>
</dbReference>
<dbReference type="Gene3D" id="1.20.1280.50">
    <property type="match status" value="1"/>
</dbReference>
<dbReference type="SMART" id="SM00256">
    <property type="entry name" value="FBOX"/>
    <property type="match status" value="1"/>
</dbReference>
<dbReference type="SUPFAM" id="SSF52047">
    <property type="entry name" value="RNI-like"/>
    <property type="match status" value="2"/>
</dbReference>
<protein>
    <recommendedName>
        <fullName evidence="1">F-box domain-containing protein</fullName>
    </recommendedName>
</protein>
<organism evidence="2 3">
    <name type="scientific">Lactuca sativa</name>
    <name type="common">Garden lettuce</name>
    <dbReference type="NCBI Taxonomy" id="4236"/>
    <lineage>
        <taxon>Eukaryota</taxon>
        <taxon>Viridiplantae</taxon>
        <taxon>Streptophyta</taxon>
        <taxon>Embryophyta</taxon>
        <taxon>Tracheophyta</taxon>
        <taxon>Spermatophyta</taxon>
        <taxon>Magnoliopsida</taxon>
        <taxon>eudicotyledons</taxon>
        <taxon>Gunneridae</taxon>
        <taxon>Pentapetalae</taxon>
        <taxon>asterids</taxon>
        <taxon>campanulids</taxon>
        <taxon>Asterales</taxon>
        <taxon>Asteraceae</taxon>
        <taxon>Cichorioideae</taxon>
        <taxon>Cichorieae</taxon>
        <taxon>Lactucinae</taxon>
        <taxon>Lactuca</taxon>
    </lineage>
</organism>
<dbReference type="InterPro" id="IPR006566">
    <property type="entry name" value="FBD"/>
</dbReference>
<dbReference type="Pfam" id="PF24758">
    <property type="entry name" value="LRR_At5g56370"/>
    <property type="match status" value="1"/>
</dbReference>
<name>A0A9R1VW43_LACSA</name>
<evidence type="ECO:0000259" key="1">
    <source>
        <dbReference type="PROSITE" id="PS50181"/>
    </source>
</evidence>
<comment type="caution">
    <text evidence="2">The sequence shown here is derived from an EMBL/GenBank/DDBJ whole genome shotgun (WGS) entry which is preliminary data.</text>
</comment>
<accession>A0A9R1VW43</accession>
<evidence type="ECO:0000313" key="2">
    <source>
        <dbReference type="EMBL" id="KAJ0212609.1"/>
    </source>
</evidence>
<dbReference type="PANTHER" id="PTHR31900">
    <property type="entry name" value="F-BOX/RNI SUPERFAMILY PROTEIN-RELATED"/>
    <property type="match status" value="1"/>
</dbReference>
<dbReference type="PROSITE" id="PS50181">
    <property type="entry name" value="FBOX"/>
    <property type="match status" value="1"/>
</dbReference>
<dbReference type="InterPro" id="IPR053781">
    <property type="entry name" value="F-box_AtFBL13-like"/>
</dbReference>
<dbReference type="InterPro" id="IPR032675">
    <property type="entry name" value="LRR_dom_sf"/>
</dbReference>
<dbReference type="Pfam" id="PF08387">
    <property type="entry name" value="FBD"/>
    <property type="match status" value="1"/>
</dbReference>
<reference evidence="2 3" key="1">
    <citation type="journal article" date="2017" name="Nat. Commun.">
        <title>Genome assembly with in vitro proximity ligation data and whole-genome triplication in lettuce.</title>
        <authorList>
            <person name="Reyes-Chin-Wo S."/>
            <person name="Wang Z."/>
            <person name="Yang X."/>
            <person name="Kozik A."/>
            <person name="Arikit S."/>
            <person name="Song C."/>
            <person name="Xia L."/>
            <person name="Froenicke L."/>
            <person name="Lavelle D.O."/>
            <person name="Truco M.J."/>
            <person name="Xia R."/>
            <person name="Zhu S."/>
            <person name="Xu C."/>
            <person name="Xu H."/>
            <person name="Xu X."/>
            <person name="Cox K."/>
            <person name="Korf I."/>
            <person name="Meyers B.C."/>
            <person name="Michelmore R.W."/>
        </authorList>
    </citation>
    <scope>NUCLEOTIDE SEQUENCE [LARGE SCALE GENOMIC DNA]</scope>
    <source>
        <strain evidence="3">cv. Salinas</strain>
        <tissue evidence="2">Seedlings</tissue>
    </source>
</reference>
<dbReference type="CDD" id="cd22160">
    <property type="entry name" value="F-box_AtFBL13-like"/>
    <property type="match status" value="1"/>
</dbReference>
<dbReference type="Pfam" id="PF00646">
    <property type="entry name" value="F-box"/>
    <property type="match status" value="1"/>
</dbReference>
<sequence>MVKSKNEDRLSSLPEEVLSHILSLMPTKFAVRSCILSKRWKQIWMMVTDLDFNDFQYISDLEWYLKFVDRTLELCKISQVKLFRLRFARYVMPKSSVSKWIDKAVRLNVCELEVNVQQFDLPLSLFTCKTLTKLKIIGSNNVWQDFIFPSLVMLPSLKTLDFIVNRKASVNAFRLINGCPMLESLSLVINDYNDKEEVYCNFNIPTLKRLQLTTSGYRSIYKVVLNVPNLEYLGVSGDLCALFVIEDLSSLVEATVSFSRGELRFNHLNATELLKGISGAKSISWSIPYLDVVLQSPLPKFPNLKHLELKGSFGSPWLLVFQHLDSSSQLQHLSFQEPEGSCWIEPQSVPSWMLTNLRTLKITRCKGRNCVLRFIEYMLGNAEVLKNLTITCESLLMRDEMRLCARLLTFPRTSRFCQIHFAGKWLNSLLIIQKYGVEIRSRKRP</sequence>